<keyword evidence="5" id="KW-1185">Reference proteome</keyword>
<evidence type="ECO:0000259" key="3">
    <source>
        <dbReference type="Pfam" id="PF01106"/>
    </source>
</evidence>
<reference evidence="4 5" key="1">
    <citation type="submission" date="2016-10" db="EMBL/GenBank/DDBJ databases">
        <authorList>
            <person name="de Groot N.N."/>
        </authorList>
    </citation>
    <scope>NUCLEOTIDE SEQUENCE [LARGE SCALE GENOMIC DNA]</scope>
    <source>
        <strain evidence="4 5">DSM 16981</strain>
    </source>
</reference>
<dbReference type="RefSeq" id="WP_091651872.1">
    <property type="nucleotide sequence ID" value="NZ_FNHQ01000027.1"/>
</dbReference>
<dbReference type="STRING" id="349095.SAMN05660299_02215"/>
<dbReference type="GO" id="GO:0005506">
    <property type="term" value="F:iron ion binding"/>
    <property type="evidence" value="ECO:0007669"/>
    <property type="project" value="InterPro"/>
</dbReference>
<feature type="domain" description="NIF system FeS cluster assembly NifU C-terminal" evidence="3">
    <location>
        <begin position="9"/>
        <end position="75"/>
    </location>
</feature>
<dbReference type="SUPFAM" id="SSF117916">
    <property type="entry name" value="Fe-S cluster assembly (FSCA) domain-like"/>
    <property type="match status" value="1"/>
</dbReference>
<accession>A0A1G9Z405</accession>
<organism evidence="4 5">
    <name type="scientific">Megasphaera paucivorans</name>
    <dbReference type="NCBI Taxonomy" id="349095"/>
    <lineage>
        <taxon>Bacteria</taxon>
        <taxon>Bacillati</taxon>
        <taxon>Bacillota</taxon>
        <taxon>Negativicutes</taxon>
        <taxon>Veillonellales</taxon>
        <taxon>Veillonellaceae</taxon>
        <taxon>Megasphaera</taxon>
    </lineage>
</organism>
<dbReference type="InterPro" id="IPR001075">
    <property type="entry name" value="NIF_FeS_clus_asmbl_NifU_C"/>
</dbReference>
<dbReference type="InterPro" id="IPR034904">
    <property type="entry name" value="FSCA_dom_sf"/>
</dbReference>
<dbReference type="PANTHER" id="PTHR11178:SF1">
    <property type="entry name" value="NFU1 IRON-SULFUR CLUSTER SCAFFOLD HOMOLOG, MITOCHONDRIAL"/>
    <property type="match status" value="1"/>
</dbReference>
<comment type="function">
    <text evidence="2">May be involved in the formation or repair of [Fe-S] clusters present in iron-sulfur proteins.</text>
</comment>
<comment type="similarity">
    <text evidence="1">Belongs to the NifU family.</text>
</comment>
<dbReference type="PANTHER" id="PTHR11178">
    <property type="entry name" value="IRON-SULFUR CLUSTER SCAFFOLD PROTEIN NFU-RELATED"/>
    <property type="match status" value="1"/>
</dbReference>
<evidence type="ECO:0000313" key="5">
    <source>
        <dbReference type="Proteomes" id="UP000199309"/>
    </source>
</evidence>
<dbReference type="EMBL" id="FNHQ01000027">
    <property type="protein sequence ID" value="SDN15443.1"/>
    <property type="molecule type" value="Genomic_DNA"/>
</dbReference>
<protein>
    <submittedName>
        <fullName evidence="4">Fe-S cluster biogenesis protein NfuA, 4Fe-4S-binding domain</fullName>
    </submittedName>
</protein>
<dbReference type="Proteomes" id="UP000199309">
    <property type="component" value="Unassembled WGS sequence"/>
</dbReference>
<proteinExistence type="inferred from homology"/>
<dbReference type="AlphaFoldDB" id="A0A1G9Z405"/>
<dbReference type="GO" id="GO:0051536">
    <property type="term" value="F:iron-sulfur cluster binding"/>
    <property type="evidence" value="ECO:0007669"/>
    <property type="project" value="InterPro"/>
</dbReference>
<name>A0A1G9Z405_9FIRM</name>
<gene>
    <name evidence="4" type="ORF">SAMN05660299_02215</name>
</gene>
<dbReference type="OrthoDB" id="9796965at2"/>
<sequence>MSNITMQDIESLLENEIRPILAKHNGDIIINDYTDNILRIRLTGQCSGCPSASLTTEEIISAKVKEHFPEIKDVILITGVSDDLLMQAKALMTKHT</sequence>
<dbReference type="GO" id="GO:0016226">
    <property type="term" value="P:iron-sulfur cluster assembly"/>
    <property type="evidence" value="ECO:0007669"/>
    <property type="project" value="InterPro"/>
</dbReference>
<evidence type="ECO:0000256" key="2">
    <source>
        <dbReference type="ARBA" id="ARBA00049958"/>
    </source>
</evidence>
<evidence type="ECO:0000313" key="4">
    <source>
        <dbReference type="EMBL" id="SDN15443.1"/>
    </source>
</evidence>
<dbReference type="Gene3D" id="3.30.300.130">
    <property type="entry name" value="Fe-S cluster assembly (FSCA)"/>
    <property type="match status" value="1"/>
</dbReference>
<dbReference type="Pfam" id="PF01106">
    <property type="entry name" value="NifU"/>
    <property type="match status" value="1"/>
</dbReference>
<evidence type="ECO:0000256" key="1">
    <source>
        <dbReference type="ARBA" id="ARBA00006420"/>
    </source>
</evidence>